<comment type="caution">
    <text evidence="2">The sequence shown here is derived from an EMBL/GenBank/DDBJ whole genome shotgun (WGS) entry which is preliminary data.</text>
</comment>
<feature type="non-terminal residue" evidence="2">
    <location>
        <position position="1"/>
    </location>
</feature>
<dbReference type="GO" id="GO:0003676">
    <property type="term" value="F:nucleic acid binding"/>
    <property type="evidence" value="ECO:0007669"/>
    <property type="project" value="InterPro"/>
</dbReference>
<dbReference type="SMART" id="SM00443">
    <property type="entry name" value="G_patch"/>
    <property type="match status" value="1"/>
</dbReference>
<accession>A0A371FLH4</accession>
<protein>
    <recommendedName>
        <fullName evidence="1">G-patch domain-containing protein</fullName>
    </recommendedName>
</protein>
<gene>
    <name evidence="2" type="ORF">CR513_40457</name>
</gene>
<sequence>MGEITLPIRIGPTTFDITFQVMDIRPAYSCLLGRPWIHATRAVPSSVKFIAYQQLISVMGEKELMINIPLPTEYVEGDEEALEASFQTLEIVGKTSVELEGGSLKPSKAAIMVSKVLIGHGYLPGKGLGNGLEGIVEPIRLQENSGRSGLSYTRATKGGSR</sequence>
<evidence type="ECO:0000313" key="2">
    <source>
        <dbReference type="EMBL" id="RDX79144.1"/>
    </source>
</evidence>
<dbReference type="Pfam" id="PF01585">
    <property type="entry name" value="G-patch"/>
    <property type="match status" value="1"/>
</dbReference>
<dbReference type="OrthoDB" id="17307at2759"/>
<dbReference type="AlphaFoldDB" id="A0A371FLH4"/>
<dbReference type="PANTHER" id="PTHR32108">
    <property type="entry name" value="DNA-DIRECTED RNA POLYMERASE SUBUNIT ALPHA"/>
    <property type="match status" value="1"/>
</dbReference>
<dbReference type="STRING" id="157652.A0A371FLH4"/>
<dbReference type="Proteomes" id="UP000257109">
    <property type="component" value="Unassembled WGS sequence"/>
</dbReference>
<dbReference type="InterPro" id="IPR000467">
    <property type="entry name" value="G_patch_dom"/>
</dbReference>
<dbReference type="EMBL" id="QJKJ01008622">
    <property type="protein sequence ID" value="RDX79144.1"/>
    <property type="molecule type" value="Genomic_DNA"/>
</dbReference>
<proteinExistence type="predicted"/>
<feature type="domain" description="G-patch" evidence="1">
    <location>
        <begin position="109"/>
        <end position="155"/>
    </location>
</feature>
<name>A0A371FLH4_MUCPR</name>
<dbReference type="PROSITE" id="PS50174">
    <property type="entry name" value="G_PATCH"/>
    <property type="match status" value="1"/>
</dbReference>
<evidence type="ECO:0000313" key="3">
    <source>
        <dbReference type="Proteomes" id="UP000257109"/>
    </source>
</evidence>
<keyword evidence="3" id="KW-1185">Reference proteome</keyword>
<evidence type="ECO:0000259" key="1">
    <source>
        <dbReference type="PROSITE" id="PS50174"/>
    </source>
</evidence>
<reference evidence="2" key="1">
    <citation type="submission" date="2018-05" db="EMBL/GenBank/DDBJ databases">
        <title>Draft genome of Mucuna pruriens seed.</title>
        <authorList>
            <person name="Nnadi N.E."/>
            <person name="Vos R."/>
            <person name="Hasami M.H."/>
            <person name="Devisetty U.K."/>
            <person name="Aguiy J.C."/>
        </authorList>
    </citation>
    <scope>NUCLEOTIDE SEQUENCE [LARGE SCALE GENOMIC DNA]</scope>
    <source>
        <strain evidence="2">JCA_2017</strain>
    </source>
</reference>
<organism evidence="2 3">
    <name type="scientific">Mucuna pruriens</name>
    <name type="common">Velvet bean</name>
    <name type="synonym">Dolichos pruriens</name>
    <dbReference type="NCBI Taxonomy" id="157652"/>
    <lineage>
        <taxon>Eukaryota</taxon>
        <taxon>Viridiplantae</taxon>
        <taxon>Streptophyta</taxon>
        <taxon>Embryophyta</taxon>
        <taxon>Tracheophyta</taxon>
        <taxon>Spermatophyta</taxon>
        <taxon>Magnoliopsida</taxon>
        <taxon>eudicotyledons</taxon>
        <taxon>Gunneridae</taxon>
        <taxon>Pentapetalae</taxon>
        <taxon>rosids</taxon>
        <taxon>fabids</taxon>
        <taxon>Fabales</taxon>
        <taxon>Fabaceae</taxon>
        <taxon>Papilionoideae</taxon>
        <taxon>50 kb inversion clade</taxon>
        <taxon>NPAAA clade</taxon>
        <taxon>indigoferoid/millettioid clade</taxon>
        <taxon>Phaseoleae</taxon>
        <taxon>Mucuna</taxon>
    </lineage>
</organism>
<dbReference type="PANTHER" id="PTHR32108:SF9">
    <property type="entry name" value="REVERSE TRANSCRIPTASE RNASE H-LIKE DOMAIN-CONTAINING PROTEIN"/>
    <property type="match status" value="1"/>
</dbReference>